<sequence>MAEGENCLGAGVMGRGLSFQHSPWQISLALFHGEIVPQSAFRKEEGKYKVMPELRTSFLVCHNLHKPKASPLDAIS</sequence>
<dbReference type="EMBL" id="PJQY01003548">
    <property type="protein sequence ID" value="PQM36444.1"/>
    <property type="molecule type" value="Genomic_DNA"/>
</dbReference>
<reference evidence="1 2" key="1">
    <citation type="submission" date="2018-02" db="EMBL/GenBank/DDBJ databases">
        <title>Draft genome of wild Prunus yedoensis var. nudiflora.</title>
        <authorList>
            <person name="Baek S."/>
            <person name="Kim J.-H."/>
            <person name="Choi K."/>
            <person name="Kim G.-B."/>
            <person name="Cho A."/>
            <person name="Jang H."/>
            <person name="Shin C.-H."/>
            <person name="Yu H.-J."/>
            <person name="Mun J.-H."/>
        </authorList>
    </citation>
    <scope>NUCLEOTIDE SEQUENCE [LARGE SCALE GENOMIC DNA]</scope>
    <source>
        <strain evidence="2">cv. Jeju island</strain>
        <tissue evidence="1">Leaf</tissue>
    </source>
</reference>
<keyword evidence="2" id="KW-1185">Reference proteome</keyword>
<protein>
    <submittedName>
        <fullName evidence="1">Uncharacterized protein</fullName>
    </submittedName>
</protein>
<dbReference type="AlphaFoldDB" id="A0A314UJ35"/>
<comment type="caution">
    <text evidence="1">The sequence shown here is derived from an EMBL/GenBank/DDBJ whole genome shotgun (WGS) entry which is preliminary data.</text>
</comment>
<evidence type="ECO:0000313" key="1">
    <source>
        <dbReference type="EMBL" id="PQM36444.1"/>
    </source>
</evidence>
<organism evidence="1 2">
    <name type="scientific">Prunus yedoensis var. nudiflora</name>
    <dbReference type="NCBI Taxonomy" id="2094558"/>
    <lineage>
        <taxon>Eukaryota</taxon>
        <taxon>Viridiplantae</taxon>
        <taxon>Streptophyta</taxon>
        <taxon>Embryophyta</taxon>
        <taxon>Tracheophyta</taxon>
        <taxon>Spermatophyta</taxon>
        <taxon>Magnoliopsida</taxon>
        <taxon>eudicotyledons</taxon>
        <taxon>Gunneridae</taxon>
        <taxon>Pentapetalae</taxon>
        <taxon>rosids</taxon>
        <taxon>fabids</taxon>
        <taxon>Rosales</taxon>
        <taxon>Rosaceae</taxon>
        <taxon>Amygdaloideae</taxon>
        <taxon>Amygdaleae</taxon>
        <taxon>Prunus</taxon>
    </lineage>
</organism>
<evidence type="ECO:0000313" key="2">
    <source>
        <dbReference type="Proteomes" id="UP000250321"/>
    </source>
</evidence>
<dbReference type="Proteomes" id="UP000250321">
    <property type="component" value="Unassembled WGS sequence"/>
</dbReference>
<name>A0A314UJ35_PRUYE</name>
<gene>
    <name evidence="1" type="ORF">Pyn_25353</name>
</gene>
<proteinExistence type="predicted"/>
<accession>A0A314UJ35</accession>